<dbReference type="OrthoDB" id="5370059at2759"/>
<reference evidence="2" key="1">
    <citation type="submission" date="2022-01" db="EMBL/GenBank/DDBJ databases">
        <authorList>
            <person name="King R."/>
        </authorList>
    </citation>
    <scope>NUCLEOTIDE SEQUENCE</scope>
</reference>
<sequence>MILFCGFNGFKQFLSLSNNEKYISENDVIGNFFSCKVDYEPSLVSVSWSNILIWSNKKLILSGFVNGEPGKSESLDIPFKESVIQTSCGKLVSTIVTSSGQVWQYNIDSGIWKNISNLFYAEVLDKDQGKIVKVCNGGTLNVALSDTGVAYCIPNILNYSGKIKDVACGKEHGVLLTEDGSVLTWGGGSRGQLGTGDLESSETLCEVEALSGLRVVVISAGGWHTAVVTEEGDLYTWGWNKQGQLGFPTIDIEKENGVSVLATPRPVDLPENMLVEQVSCGASHTIIKLRDGDILGCGWNKWGQLGLKGVQRCSTMTKLPVTPEASVRQLVCGPWNTVLLCN</sequence>
<dbReference type="PROSITE" id="PS00626">
    <property type="entry name" value="RCC1_2"/>
    <property type="match status" value="2"/>
</dbReference>
<dbReference type="SUPFAM" id="SSF50985">
    <property type="entry name" value="RCC1/BLIP-II"/>
    <property type="match status" value="1"/>
</dbReference>
<protein>
    <submittedName>
        <fullName evidence="2">Uncharacterized protein</fullName>
    </submittedName>
</protein>
<dbReference type="Proteomes" id="UP001152798">
    <property type="component" value="Chromosome 3"/>
</dbReference>
<dbReference type="InterPro" id="IPR000408">
    <property type="entry name" value="Reg_chr_condens"/>
</dbReference>
<dbReference type="InterPro" id="IPR009091">
    <property type="entry name" value="RCC1/BLIP-II"/>
</dbReference>
<dbReference type="Gene3D" id="2.130.10.30">
    <property type="entry name" value="Regulator of chromosome condensation 1/beta-lactamase-inhibitor protein II"/>
    <property type="match status" value="1"/>
</dbReference>
<dbReference type="PROSITE" id="PS50012">
    <property type="entry name" value="RCC1_3"/>
    <property type="match status" value="2"/>
</dbReference>
<evidence type="ECO:0000313" key="3">
    <source>
        <dbReference type="Proteomes" id="UP001152798"/>
    </source>
</evidence>
<evidence type="ECO:0000313" key="2">
    <source>
        <dbReference type="EMBL" id="CAH1394813.1"/>
    </source>
</evidence>
<name>A0A9P0H2B6_NEZVI</name>
<dbReference type="PANTHER" id="PTHR46849">
    <property type="entry name" value="RCC1 DOMAIN-CONTAINING PROTEIN 1"/>
    <property type="match status" value="1"/>
</dbReference>
<proteinExistence type="predicted"/>
<dbReference type="Pfam" id="PF00415">
    <property type="entry name" value="RCC1"/>
    <property type="match status" value="3"/>
</dbReference>
<accession>A0A9P0H2B6</accession>
<dbReference type="PANTHER" id="PTHR46849:SF1">
    <property type="entry name" value="RCC1 DOMAIN-CONTAINING PROTEIN 1"/>
    <property type="match status" value="1"/>
</dbReference>
<organism evidence="2 3">
    <name type="scientific">Nezara viridula</name>
    <name type="common">Southern green stink bug</name>
    <name type="synonym">Cimex viridulus</name>
    <dbReference type="NCBI Taxonomy" id="85310"/>
    <lineage>
        <taxon>Eukaryota</taxon>
        <taxon>Metazoa</taxon>
        <taxon>Ecdysozoa</taxon>
        <taxon>Arthropoda</taxon>
        <taxon>Hexapoda</taxon>
        <taxon>Insecta</taxon>
        <taxon>Pterygota</taxon>
        <taxon>Neoptera</taxon>
        <taxon>Paraneoptera</taxon>
        <taxon>Hemiptera</taxon>
        <taxon>Heteroptera</taxon>
        <taxon>Panheteroptera</taxon>
        <taxon>Pentatomomorpha</taxon>
        <taxon>Pentatomoidea</taxon>
        <taxon>Pentatomidae</taxon>
        <taxon>Pentatominae</taxon>
        <taxon>Nezara</taxon>
    </lineage>
</organism>
<dbReference type="PRINTS" id="PR00633">
    <property type="entry name" value="RCCNDNSATION"/>
</dbReference>
<dbReference type="AlphaFoldDB" id="A0A9P0H2B6"/>
<feature type="repeat" description="RCC1" evidence="1">
    <location>
        <begin position="180"/>
        <end position="231"/>
    </location>
</feature>
<gene>
    <name evidence="2" type="ORF">NEZAVI_LOCUS5218</name>
</gene>
<dbReference type="EMBL" id="OV725079">
    <property type="protein sequence ID" value="CAH1394813.1"/>
    <property type="molecule type" value="Genomic_DNA"/>
</dbReference>
<dbReference type="InterPro" id="IPR052830">
    <property type="entry name" value="RCC1_domain-containing"/>
</dbReference>
<keyword evidence="3" id="KW-1185">Reference proteome</keyword>
<evidence type="ECO:0000256" key="1">
    <source>
        <dbReference type="PROSITE-ProRule" id="PRU00235"/>
    </source>
</evidence>
<feature type="repeat" description="RCC1" evidence="1">
    <location>
        <begin position="232"/>
        <end position="291"/>
    </location>
</feature>